<dbReference type="Proteomes" id="UP001154078">
    <property type="component" value="Chromosome 2"/>
</dbReference>
<keyword evidence="2 9" id="KW-0645">Protease</keyword>
<dbReference type="Pfam" id="PF12032">
    <property type="entry name" value="CLIP"/>
    <property type="match status" value="1"/>
</dbReference>
<dbReference type="InterPro" id="IPR001314">
    <property type="entry name" value="Peptidase_S1A"/>
</dbReference>
<evidence type="ECO:0000313" key="12">
    <source>
        <dbReference type="EMBL" id="CAH0551214.1"/>
    </source>
</evidence>
<keyword evidence="3 9" id="KW-0732">Signal</keyword>
<evidence type="ECO:0000259" key="11">
    <source>
        <dbReference type="PROSITE" id="PS51888"/>
    </source>
</evidence>
<dbReference type="Gene3D" id="2.40.10.10">
    <property type="entry name" value="Trypsin-like serine proteases"/>
    <property type="match status" value="2"/>
</dbReference>
<keyword evidence="7" id="KW-1015">Disulfide bond</keyword>
<feature type="domain" description="Peptidase S1" evidence="10">
    <location>
        <begin position="142"/>
        <end position="390"/>
    </location>
</feature>
<reference evidence="12" key="1">
    <citation type="submission" date="2021-12" db="EMBL/GenBank/DDBJ databases">
        <authorList>
            <person name="King R."/>
        </authorList>
    </citation>
    <scope>NUCLEOTIDE SEQUENCE</scope>
</reference>
<accession>A0A9P0FFL9</accession>
<evidence type="ECO:0000256" key="8">
    <source>
        <dbReference type="ARBA" id="ARBA00052079"/>
    </source>
</evidence>
<feature type="domain" description="Clip" evidence="11">
    <location>
        <begin position="30"/>
        <end position="84"/>
    </location>
</feature>
<dbReference type="PROSITE" id="PS50240">
    <property type="entry name" value="TRYPSIN_DOM"/>
    <property type="match status" value="1"/>
</dbReference>
<keyword evidence="1" id="KW-0768">Sushi</keyword>
<dbReference type="AlphaFoldDB" id="A0A9P0FFL9"/>
<organism evidence="12 13">
    <name type="scientific">Brassicogethes aeneus</name>
    <name type="common">Rape pollen beetle</name>
    <name type="synonym">Meligethes aeneus</name>
    <dbReference type="NCBI Taxonomy" id="1431903"/>
    <lineage>
        <taxon>Eukaryota</taxon>
        <taxon>Metazoa</taxon>
        <taxon>Ecdysozoa</taxon>
        <taxon>Arthropoda</taxon>
        <taxon>Hexapoda</taxon>
        <taxon>Insecta</taxon>
        <taxon>Pterygota</taxon>
        <taxon>Neoptera</taxon>
        <taxon>Endopterygota</taxon>
        <taxon>Coleoptera</taxon>
        <taxon>Polyphaga</taxon>
        <taxon>Cucujiformia</taxon>
        <taxon>Nitidulidae</taxon>
        <taxon>Meligethinae</taxon>
        <taxon>Brassicogethes</taxon>
    </lineage>
</organism>
<gene>
    <name evidence="12" type="ORF">MELIAE_LOCUS3878</name>
</gene>
<dbReference type="InterPro" id="IPR043504">
    <property type="entry name" value="Peptidase_S1_PA_chymotrypsin"/>
</dbReference>
<keyword evidence="13" id="KW-1185">Reference proteome</keyword>
<dbReference type="PANTHER" id="PTHR24258:SF144">
    <property type="entry name" value="GH14088P"/>
    <property type="match status" value="1"/>
</dbReference>
<name>A0A9P0FFL9_BRAAE</name>
<proteinExistence type="inferred from homology"/>
<dbReference type="GO" id="GO:0005576">
    <property type="term" value="C:extracellular region"/>
    <property type="evidence" value="ECO:0007669"/>
    <property type="project" value="UniProtKB-SubCell"/>
</dbReference>
<dbReference type="PROSITE" id="PS00134">
    <property type="entry name" value="TRYPSIN_HIS"/>
    <property type="match status" value="1"/>
</dbReference>
<dbReference type="InterPro" id="IPR001254">
    <property type="entry name" value="Trypsin_dom"/>
</dbReference>
<evidence type="ECO:0000256" key="4">
    <source>
        <dbReference type="ARBA" id="ARBA00022801"/>
    </source>
</evidence>
<evidence type="ECO:0000256" key="9">
    <source>
        <dbReference type="RuleBase" id="RU366078"/>
    </source>
</evidence>
<evidence type="ECO:0000256" key="1">
    <source>
        <dbReference type="ARBA" id="ARBA00022659"/>
    </source>
</evidence>
<evidence type="ECO:0000256" key="2">
    <source>
        <dbReference type="ARBA" id="ARBA00022670"/>
    </source>
</evidence>
<comment type="subcellular location">
    <subcellularLocation>
        <location evidence="9">Secreted</location>
    </subcellularLocation>
</comment>
<feature type="signal peptide" evidence="9">
    <location>
        <begin position="1"/>
        <end position="20"/>
    </location>
</feature>
<evidence type="ECO:0000259" key="10">
    <source>
        <dbReference type="PROSITE" id="PS50240"/>
    </source>
</evidence>
<keyword evidence="9" id="KW-0964">Secreted</keyword>
<evidence type="ECO:0000256" key="5">
    <source>
        <dbReference type="ARBA" id="ARBA00022820"/>
    </source>
</evidence>
<dbReference type="Pfam" id="PF00089">
    <property type="entry name" value="Trypsin"/>
    <property type="match status" value="1"/>
</dbReference>
<keyword evidence="5" id="KW-0353">Hemolymph clotting</keyword>
<dbReference type="SMART" id="SM00020">
    <property type="entry name" value="Tryp_SPc"/>
    <property type="match status" value="1"/>
</dbReference>
<evidence type="ECO:0000256" key="6">
    <source>
        <dbReference type="ARBA" id="ARBA00022825"/>
    </source>
</evidence>
<feature type="chain" id="PRO_5040528086" description="CLIP domain-containing serine protease" evidence="9">
    <location>
        <begin position="21"/>
        <end position="392"/>
    </location>
</feature>
<keyword evidence="4 9" id="KW-0378">Hydrolase</keyword>
<dbReference type="FunFam" id="2.40.10.10:FF:000120">
    <property type="entry name" value="Putative serine protease"/>
    <property type="match status" value="1"/>
</dbReference>
<dbReference type="EMBL" id="OV121133">
    <property type="protein sequence ID" value="CAH0551214.1"/>
    <property type="molecule type" value="Genomic_DNA"/>
</dbReference>
<dbReference type="SUPFAM" id="SSF50494">
    <property type="entry name" value="Trypsin-like serine proteases"/>
    <property type="match status" value="1"/>
</dbReference>
<dbReference type="InterPro" id="IPR038565">
    <property type="entry name" value="CLIP_sf"/>
</dbReference>
<evidence type="ECO:0000256" key="3">
    <source>
        <dbReference type="ARBA" id="ARBA00022729"/>
    </source>
</evidence>
<comment type="catalytic activity">
    <reaction evidence="8">
        <text>Selective cleavage of 103-Arg-|-Ser-104 and 124-Ile-|-Ile-125 bonds in Limulus clotting factor B to form activated factor B. Cleavage of -Pro-Arg-|-Xaa- bonds in synthetic substrates.</text>
        <dbReference type="EC" id="3.4.21.84"/>
    </reaction>
</comment>
<evidence type="ECO:0000256" key="7">
    <source>
        <dbReference type="ARBA" id="ARBA00023157"/>
    </source>
</evidence>
<protein>
    <recommendedName>
        <fullName evidence="9">CLIP domain-containing serine protease</fullName>
        <ecNumber evidence="9">3.4.21.-</ecNumber>
    </recommendedName>
</protein>
<dbReference type="InterPro" id="IPR022700">
    <property type="entry name" value="CLIP"/>
</dbReference>
<dbReference type="GO" id="GO:0004252">
    <property type="term" value="F:serine-type endopeptidase activity"/>
    <property type="evidence" value="ECO:0007669"/>
    <property type="project" value="UniProtKB-UniRule"/>
</dbReference>
<dbReference type="InterPro" id="IPR009003">
    <property type="entry name" value="Peptidase_S1_PA"/>
</dbReference>
<dbReference type="SMART" id="SM00680">
    <property type="entry name" value="CLIP"/>
    <property type="match status" value="1"/>
</dbReference>
<keyword evidence="6 9" id="KW-0720">Serine protease</keyword>
<dbReference type="InterPro" id="IPR018114">
    <property type="entry name" value="TRYPSIN_HIS"/>
</dbReference>
<evidence type="ECO:0000313" key="13">
    <source>
        <dbReference type="Proteomes" id="UP001154078"/>
    </source>
</evidence>
<dbReference type="OrthoDB" id="8250810at2759"/>
<comment type="similarity">
    <text evidence="9">Belongs to the peptidase S1 family. CLIP subfamily.</text>
</comment>
<dbReference type="PROSITE" id="PS51888">
    <property type="entry name" value="CLIP"/>
    <property type="match status" value="1"/>
</dbReference>
<sequence length="392" mass="43497">MYFKVTVIVIIFFCVKNVHTGNHLRFGDPSCRQPRGDVCVEIYQCPFFVDLLQRSPKPRPPRVVNIIREKQCGMVGRKIPKVCCTLQKSSSTTTIKPKTTTFKTFKIKKDPEIDIRTDISTHKNFDLLPHDTCGPIIGDSRITSGTSTFLGEYPWMALIIYYTDEGLDFRCGGSIINEKYILTAAHCIIDSVVGVRLGEFDIDKSEDCEMGVCAPPVQDFYIEKYIVHHAYDSKTLANDIALIKLATLANFTTLNVRPICLPFVETLAETNLVGRNAIVSGWGVTEDGSKSTKLLKVSLPVLPNSVCQRIYGRFAPITAEQICAGGLKGKDSCGGDSGGPMKQIENFDGESRFVQYGIVSYGPRDCGTEGQPAIYTRVSSYVSWILDNLEKN</sequence>
<dbReference type="GO" id="GO:0006508">
    <property type="term" value="P:proteolysis"/>
    <property type="evidence" value="ECO:0007669"/>
    <property type="project" value="UniProtKB-KW"/>
</dbReference>
<dbReference type="CDD" id="cd00190">
    <property type="entry name" value="Tryp_SPc"/>
    <property type="match status" value="1"/>
</dbReference>
<comment type="domain">
    <text evidence="9">The clip domain consists of 35-55 residues which are 'knitted' together usually by 3 conserved disulfide bonds forming a clip-like compact structure.</text>
</comment>
<dbReference type="EC" id="3.4.21.-" evidence="9"/>
<dbReference type="GO" id="GO:0042381">
    <property type="term" value="P:hemolymph coagulation"/>
    <property type="evidence" value="ECO:0007669"/>
    <property type="project" value="UniProtKB-KW"/>
</dbReference>
<dbReference type="Gene3D" id="3.30.1640.30">
    <property type="match status" value="1"/>
</dbReference>
<dbReference type="PRINTS" id="PR00722">
    <property type="entry name" value="CHYMOTRYPSIN"/>
</dbReference>
<dbReference type="PANTHER" id="PTHR24258">
    <property type="entry name" value="SERINE PROTEASE-RELATED"/>
    <property type="match status" value="1"/>
</dbReference>